<dbReference type="EMBL" id="AP025592">
    <property type="protein sequence ID" value="BDG09486.1"/>
    <property type="molecule type" value="Genomic_DNA"/>
</dbReference>
<dbReference type="GO" id="GO:0051213">
    <property type="term" value="F:dioxygenase activity"/>
    <property type="evidence" value="ECO:0007669"/>
    <property type="project" value="UniProtKB-KW"/>
</dbReference>
<keyword evidence="2" id="KW-0288">FMN</keyword>
<dbReference type="CDD" id="cd04730">
    <property type="entry name" value="NPD_like"/>
    <property type="match status" value="1"/>
</dbReference>
<keyword evidence="5" id="KW-1185">Reference proteome</keyword>
<evidence type="ECO:0000256" key="1">
    <source>
        <dbReference type="ARBA" id="ARBA00022630"/>
    </source>
</evidence>
<dbReference type="Pfam" id="PF03060">
    <property type="entry name" value="NMO"/>
    <property type="match status" value="1"/>
</dbReference>
<reference evidence="5" key="1">
    <citation type="journal article" date="2022" name="Int. J. Syst. Evol. Microbiol.">
        <title>Anaeromyxobacter oryzae sp. nov., Anaeromyxobacter diazotrophicus sp. nov. and Anaeromyxobacter paludicola sp. nov., isolated from paddy soils.</title>
        <authorList>
            <person name="Itoh H."/>
            <person name="Xu Z."/>
            <person name="Mise K."/>
            <person name="Masuda Y."/>
            <person name="Ushijima N."/>
            <person name="Hayakawa C."/>
            <person name="Shiratori Y."/>
            <person name="Senoo K."/>
        </authorList>
    </citation>
    <scope>NUCLEOTIDE SEQUENCE [LARGE SCALE GENOMIC DNA]</scope>
    <source>
        <strain evidence="5">Red630</strain>
    </source>
</reference>
<evidence type="ECO:0000256" key="2">
    <source>
        <dbReference type="ARBA" id="ARBA00022643"/>
    </source>
</evidence>
<gene>
    <name evidence="4" type="ORF">AMPC_25990</name>
</gene>
<evidence type="ECO:0000313" key="5">
    <source>
        <dbReference type="Proteomes" id="UP001162734"/>
    </source>
</evidence>
<dbReference type="InterPro" id="IPR013785">
    <property type="entry name" value="Aldolase_TIM"/>
</dbReference>
<dbReference type="RefSeq" id="WP_248341736.1">
    <property type="nucleotide sequence ID" value="NZ_AP025592.1"/>
</dbReference>
<keyword evidence="1" id="KW-0285">Flavoprotein</keyword>
<dbReference type="Proteomes" id="UP001162734">
    <property type="component" value="Chromosome"/>
</dbReference>
<dbReference type="PANTHER" id="PTHR32332:SF18">
    <property type="entry name" value="2-NITROPROPANE DIOXYGENASE"/>
    <property type="match status" value="1"/>
</dbReference>
<protein>
    <submittedName>
        <fullName evidence="4">2-nitropropane dioxygenase</fullName>
    </submittedName>
</protein>
<sequence length="389" mass="41234">MEAIQPTPPTEELPRGTSPKLTRAAIEQIVASGKRLLVQGGMGIHASDGLSGKVAAAKSVHFVGVGTVSAVVKTEAMLRREIRRARAEAAGGYVGVNLMAAINRDDFARAARVSIEEGVSFIVQGAGISREILRWCKEGGVPFAGIVSSGRLAAMYEKWGADFLVAEGADAGGHIGDIDHPLPSLVEEVRAHSRLPVVAAGGVTAEDVGGFLAQGAAGVQLATRFIASKDGDTHAGFKEMHLGKTAEDVAIIISCVKGMKARAVRNAFTDALAAGQRFPPRSKAWFFGKEGYMGRKKACVECLAAELCKCRASNFQESFCITDALLKAAILGDKENGLFYTGQSITRIPEKDVAELKTVQELVDELDLELSRFVAIERERAESVIAAAI</sequence>
<dbReference type="SUPFAM" id="SSF51412">
    <property type="entry name" value="Inosine monophosphate dehydrogenase (IMPDH)"/>
    <property type="match status" value="1"/>
</dbReference>
<keyword evidence="4" id="KW-0223">Dioxygenase</keyword>
<accession>A0ABM7XCA8</accession>
<proteinExistence type="predicted"/>
<evidence type="ECO:0000256" key="3">
    <source>
        <dbReference type="ARBA" id="ARBA00023002"/>
    </source>
</evidence>
<organism evidence="4 5">
    <name type="scientific">Anaeromyxobacter paludicola</name>
    <dbReference type="NCBI Taxonomy" id="2918171"/>
    <lineage>
        <taxon>Bacteria</taxon>
        <taxon>Pseudomonadati</taxon>
        <taxon>Myxococcota</taxon>
        <taxon>Myxococcia</taxon>
        <taxon>Myxococcales</taxon>
        <taxon>Cystobacterineae</taxon>
        <taxon>Anaeromyxobacteraceae</taxon>
        <taxon>Anaeromyxobacter</taxon>
    </lineage>
</organism>
<dbReference type="InterPro" id="IPR004136">
    <property type="entry name" value="NMO"/>
</dbReference>
<dbReference type="Gene3D" id="3.20.20.70">
    <property type="entry name" value="Aldolase class I"/>
    <property type="match status" value="1"/>
</dbReference>
<name>A0ABM7XCA8_9BACT</name>
<keyword evidence="3" id="KW-0560">Oxidoreductase</keyword>
<evidence type="ECO:0000313" key="4">
    <source>
        <dbReference type="EMBL" id="BDG09486.1"/>
    </source>
</evidence>
<dbReference type="PANTHER" id="PTHR32332">
    <property type="entry name" value="2-NITROPROPANE DIOXYGENASE"/>
    <property type="match status" value="1"/>
</dbReference>